<accession>A0A0J6YK17</accession>
<dbReference type="EMBL" id="DS028097">
    <property type="protein sequence ID" value="KMP07288.1"/>
    <property type="molecule type" value="Genomic_DNA"/>
</dbReference>
<dbReference type="OrthoDB" id="5422351at2759"/>
<feature type="compositionally biased region" description="Basic and acidic residues" evidence="1">
    <location>
        <begin position="243"/>
        <end position="270"/>
    </location>
</feature>
<name>A0A0J6YK17_COCIT</name>
<feature type="region of interest" description="Disordered" evidence="1">
    <location>
        <begin position="126"/>
        <end position="165"/>
    </location>
</feature>
<feature type="compositionally biased region" description="Polar residues" evidence="1">
    <location>
        <begin position="274"/>
        <end position="283"/>
    </location>
</feature>
<dbReference type="AlphaFoldDB" id="A0A0J6YK17"/>
<dbReference type="Proteomes" id="UP000054565">
    <property type="component" value="Unassembled WGS sequence"/>
</dbReference>
<feature type="region of interest" description="Disordered" evidence="1">
    <location>
        <begin position="179"/>
        <end position="365"/>
    </location>
</feature>
<sequence>MVSASATTLITFMLRTPPNTSSVKLLGSWDNFSKEYIMERDTRIGADHWRGCHVFTNIICDGNLTATQPGRDGGLKMGGAYWYYYRLDNDVDYYDEAEPWTTSCPLLPGQPINVLNVPIHLPSIDTRRHKRETSMASQRSIPQTMNPDDKYLNPRPPPRPKLPRLLTSTGATRIRDALTSPILASPQHPVHGRSASHPRELAERRRLRVPAKLNLDMSPSSESSTRSNALRTALWNFKPPRSGGKDEDNGKPWRMNESESNRGNRVDYSRGRSPRSNASSPSHNWPAAARSAQNLNVPAETYGERRAVSPCGSELKSRRNRSPLRAPVRFDKSPLAAIPSRGISSDRGDSRPSREELDPDDPPSLVVPCKLDIGSTVNLNEKRLPTLPNSPSSVLDEELHRIGAFRSPMLDMEALQSHFSASTAASPDTSPDSFLHPNVSHFSECSTDTDAVSPSSMTSSSTFYNDSSLSSNQSVGTSEASEPPLTDKTLPNFAGLRITDDFNLSLPRICKDDIPSSSTPVAEESLPNFRVSGLHITKKPQTAYGPVSDLKAHSHDRQVLDSGLPTPRASGMQLKPEVEAGGARLPSLHVQTMMQELMDELSYLGNMINVNGKGRH</sequence>
<feature type="compositionally biased region" description="Low complexity" evidence="1">
    <location>
        <begin position="453"/>
        <end position="471"/>
    </location>
</feature>
<feature type="region of interest" description="Disordered" evidence="1">
    <location>
        <begin position="544"/>
        <end position="572"/>
    </location>
</feature>
<evidence type="ECO:0000313" key="3">
    <source>
        <dbReference type="Proteomes" id="UP000054565"/>
    </source>
</evidence>
<proteinExistence type="predicted"/>
<feature type="compositionally biased region" description="Basic and acidic residues" evidence="1">
    <location>
        <begin position="550"/>
        <end position="559"/>
    </location>
</feature>
<gene>
    <name evidence="2" type="ORF">CIRG_06968</name>
</gene>
<organism evidence="2 3">
    <name type="scientific">Coccidioides immitis RMSCC 2394</name>
    <dbReference type="NCBI Taxonomy" id="404692"/>
    <lineage>
        <taxon>Eukaryota</taxon>
        <taxon>Fungi</taxon>
        <taxon>Dikarya</taxon>
        <taxon>Ascomycota</taxon>
        <taxon>Pezizomycotina</taxon>
        <taxon>Eurotiomycetes</taxon>
        <taxon>Eurotiomycetidae</taxon>
        <taxon>Onygenales</taxon>
        <taxon>Onygenaceae</taxon>
        <taxon>Coccidioides</taxon>
    </lineage>
</organism>
<feature type="compositionally biased region" description="Basic and acidic residues" evidence="1">
    <location>
        <begin position="344"/>
        <end position="356"/>
    </location>
</feature>
<evidence type="ECO:0000256" key="1">
    <source>
        <dbReference type="SAM" id="MobiDB-lite"/>
    </source>
</evidence>
<feature type="region of interest" description="Disordered" evidence="1">
    <location>
        <begin position="445"/>
        <end position="492"/>
    </location>
</feature>
<evidence type="ECO:0000313" key="2">
    <source>
        <dbReference type="EMBL" id="KMP07288.1"/>
    </source>
</evidence>
<feature type="compositionally biased region" description="Polar residues" evidence="1">
    <location>
        <begin position="217"/>
        <end position="230"/>
    </location>
</feature>
<protein>
    <submittedName>
        <fullName evidence="2">Uncharacterized protein</fullName>
    </submittedName>
</protein>
<dbReference type="PANTHER" id="PTHR40625">
    <property type="entry name" value="GTP-BINDING PROTEIN ESDC-RELATED"/>
    <property type="match status" value="1"/>
</dbReference>
<dbReference type="PANTHER" id="PTHR40625:SF1">
    <property type="entry name" value="AMP-ACTIVATED PROTEIN KINASE GLYCOGEN-BINDING DOMAIN-CONTAINING PROTEIN"/>
    <property type="match status" value="1"/>
</dbReference>
<dbReference type="STRING" id="404692.A0A0J6YK17"/>
<reference evidence="3" key="1">
    <citation type="journal article" date="2010" name="Genome Res.">
        <title>Population genomic sequencing of Coccidioides fungi reveals recent hybridization and transposon control.</title>
        <authorList>
            <person name="Neafsey D.E."/>
            <person name="Barker B.M."/>
            <person name="Sharpton T.J."/>
            <person name="Stajich J.E."/>
            <person name="Park D.J."/>
            <person name="Whiston E."/>
            <person name="Hung C.-Y."/>
            <person name="McMahan C."/>
            <person name="White J."/>
            <person name="Sykes S."/>
            <person name="Heiman D."/>
            <person name="Young S."/>
            <person name="Zeng Q."/>
            <person name="Abouelleil A."/>
            <person name="Aftuck L."/>
            <person name="Bessette D."/>
            <person name="Brown A."/>
            <person name="FitzGerald M."/>
            <person name="Lui A."/>
            <person name="Macdonald J.P."/>
            <person name="Priest M."/>
            <person name="Orbach M.J."/>
            <person name="Galgiani J.N."/>
            <person name="Kirkland T.N."/>
            <person name="Cole G.T."/>
            <person name="Birren B.W."/>
            <person name="Henn M.R."/>
            <person name="Taylor J.W."/>
            <person name="Rounsley S.D."/>
        </authorList>
    </citation>
    <scope>NUCLEOTIDE SEQUENCE [LARGE SCALE GENOMIC DNA]</scope>
    <source>
        <strain evidence="3">RMSCC 2394</strain>
    </source>
</reference>
<feature type="compositionally biased region" description="Polar residues" evidence="1">
    <location>
        <begin position="134"/>
        <end position="146"/>
    </location>
</feature>